<evidence type="ECO:0000313" key="1">
    <source>
        <dbReference type="EMBL" id="RVW51173.1"/>
    </source>
</evidence>
<proteinExistence type="predicted"/>
<evidence type="ECO:0000313" key="2">
    <source>
        <dbReference type="Proteomes" id="UP000288805"/>
    </source>
</evidence>
<comment type="caution">
    <text evidence="1">The sequence shown here is derived from an EMBL/GenBank/DDBJ whole genome shotgun (WGS) entry which is preliminary data.</text>
</comment>
<protein>
    <submittedName>
        <fullName evidence="1">Uncharacterized protein</fullName>
    </submittedName>
</protein>
<sequence>MEALSTILNQVKEEGFVTGFSIDRRRAEMESSHLLFANDTLILGDATKEQEEYLNLTGFYLGARTLESKSHFLNWLLICMDKRSGGLDMRKLSNVNKDLLSKWCWRFACESDFHWKQVISRKYEKEERDGALEERGKDVGWECERLSEVDFSHIILNSHHQSCVNSQGVGARKEGTLGYKIDPRLRARWGGGWGQLIYSDVEDKMI</sequence>
<organism evidence="1 2">
    <name type="scientific">Vitis vinifera</name>
    <name type="common">Grape</name>
    <dbReference type="NCBI Taxonomy" id="29760"/>
    <lineage>
        <taxon>Eukaryota</taxon>
        <taxon>Viridiplantae</taxon>
        <taxon>Streptophyta</taxon>
        <taxon>Embryophyta</taxon>
        <taxon>Tracheophyta</taxon>
        <taxon>Spermatophyta</taxon>
        <taxon>Magnoliopsida</taxon>
        <taxon>eudicotyledons</taxon>
        <taxon>Gunneridae</taxon>
        <taxon>Pentapetalae</taxon>
        <taxon>rosids</taxon>
        <taxon>Vitales</taxon>
        <taxon>Vitaceae</taxon>
        <taxon>Viteae</taxon>
        <taxon>Vitis</taxon>
    </lineage>
</organism>
<gene>
    <name evidence="1" type="ORF">CK203_084693</name>
</gene>
<dbReference type="EMBL" id="QGNW01001186">
    <property type="protein sequence ID" value="RVW51173.1"/>
    <property type="molecule type" value="Genomic_DNA"/>
</dbReference>
<accession>A0A438ETW7</accession>
<reference evidence="1 2" key="1">
    <citation type="journal article" date="2018" name="PLoS Genet.">
        <title>Population sequencing reveals clonal diversity and ancestral inbreeding in the grapevine cultivar Chardonnay.</title>
        <authorList>
            <person name="Roach M.J."/>
            <person name="Johnson D.L."/>
            <person name="Bohlmann J."/>
            <person name="van Vuuren H.J."/>
            <person name="Jones S.J."/>
            <person name="Pretorius I.S."/>
            <person name="Schmidt S.A."/>
            <person name="Borneman A.R."/>
        </authorList>
    </citation>
    <scope>NUCLEOTIDE SEQUENCE [LARGE SCALE GENOMIC DNA]</scope>
    <source>
        <strain evidence="2">cv. Chardonnay</strain>
        <tissue evidence="1">Leaf</tissue>
    </source>
</reference>
<dbReference type="AlphaFoldDB" id="A0A438ETW7"/>
<dbReference type="Proteomes" id="UP000288805">
    <property type="component" value="Unassembled WGS sequence"/>
</dbReference>
<name>A0A438ETW7_VITVI</name>